<feature type="coiled-coil region" evidence="4">
    <location>
        <begin position="231"/>
        <end position="340"/>
    </location>
</feature>
<keyword evidence="2 3" id="KW-0040">ANK repeat</keyword>
<dbReference type="Proteomes" id="UP001583193">
    <property type="component" value="Unassembled WGS sequence"/>
</dbReference>
<evidence type="ECO:0000313" key="5">
    <source>
        <dbReference type="EMBL" id="KAL1870041.1"/>
    </source>
</evidence>
<feature type="repeat" description="ANK" evidence="3">
    <location>
        <begin position="389"/>
        <end position="421"/>
    </location>
</feature>
<evidence type="ECO:0000313" key="6">
    <source>
        <dbReference type="Proteomes" id="UP001583193"/>
    </source>
</evidence>
<dbReference type="SUPFAM" id="SSF48403">
    <property type="entry name" value="Ankyrin repeat"/>
    <property type="match status" value="1"/>
</dbReference>
<dbReference type="Gene3D" id="3.40.50.300">
    <property type="entry name" value="P-loop containing nucleotide triphosphate hydrolases"/>
    <property type="match status" value="1"/>
</dbReference>
<dbReference type="InterPro" id="IPR036770">
    <property type="entry name" value="Ankyrin_rpt-contain_sf"/>
</dbReference>
<dbReference type="PRINTS" id="PR01415">
    <property type="entry name" value="ANKYRIN"/>
</dbReference>
<comment type="caution">
    <text evidence="5">The sequence shown here is derived from an EMBL/GenBank/DDBJ whole genome shotgun (WGS) entry which is preliminary data.</text>
</comment>
<sequence>MQRVSSFSKSVRSLTSSKMGNILTTPDKAPSSVPVILALLGFEGPERDLFIKEVTGTDLVRDQNTQNGAKASIFKGVLANRNIWLVDCPSLSVSDKEFIEAVKTTILKEYTGSKGTVDGIVYFHDITDTNVKEQAARNQTLFTKLQKPGQDNVMIVTTQWSRNQTSEEGERTENDLKEAYGYASPLEASNVRQSHESTGEESNYVAIARELIATTTISSRIGTDQLTKMSLQDLIAIITSKENELIDLRSKLRTALTSHAEEIETSSSARQAVDDELKQAQITINRLQEELTQQQEEFSSEKQSMVEALENAQATVNHLRVDLERNHDETSSEISRLQQRFSGDKKTLEDKIHQLEGKISTIVLTGRVYIPDETLSISPSSKLNVLDSRGEFPLYKAAAGGHCGDVKHMLEQGANPSLRTWYKWTALHWAVNNGHKDVVELLLSHGADVNAVSDTGKTPLSMAHDDDIRQLLIQRGAAQH</sequence>
<accession>A0ABR3X2U0</accession>
<dbReference type="Gene3D" id="1.25.40.20">
    <property type="entry name" value="Ankyrin repeat-containing domain"/>
    <property type="match status" value="1"/>
</dbReference>
<dbReference type="InterPro" id="IPR027417">
    <property type="entry name" value="P-loop_NTPase"/>
</dbReference>
<dbReference type="PROSITE" id="PS50088">
    <property type="entry name" value="ANK_REPEAT"/>
    <property type="match status" value="2"/>
</dbReference>
<keyword evidence="6" id="KW-1185">Reference proteome</keyword>
<feature type="repeat" description="ANK" evidence="3">
    <location>
        <begin position="422"/>
        <end position="454"/>
    </location>
</feature>
<reference evidence="5 6" key="1">
    <citation type="journal article" date="2024" name="IMA Fungus">
        <title>IMA Genome - F19 : A genome assembly and annotation guide to empower mycologists, including annotated draft genome sequences of Ceratocystis pirilliformis, Diaporthe australafricana, Fusarium ophioides, Paecilomyces lecythidis, and Sporothrix stenoceras.</title>
        <authorList>
            <person name="Aylward J."/>
            <person name="Wilson A.M."/>
            <person name="Visagie C.M."/>
            <person name="Spraker J."/>
            <person name="Barnes I."/>
            <person name="Buitendag C."/>
            <person name="Ceriani C."/>
            <person name="Del Mar Angel L."/>
            <person name="du Plessis D."/>
            <person name="Fuchs T."/>
            <person name="Gasser K."/>
            <person name="Kramer D."/>
            <person name="Li W."/>
            <person name="Munsamy K."/>
            <person name="Piso A."/>
            <person name="Price J.L."/>
            <person name="Sonnekus B."/>
            <person name="Thomas C."/>
            <person name="van der Nest A."/>
            <person name="van Dijk A."/>
            <person name="van Heerden A."/>
            <person name="van Vuuren N."/>
            <person name="Yilmaz N."/>
            <person name="Duong T.A."/>
            <person name="van der Merwe N.A."/>
            <person name="Wingfield M.J."/>
            <person name="Wingfield B.D."/>
        </authorList>
    </citation>
    <scope>NUCLEOTIDE SEQUENCE [LARGE SCALE GENOMIC DNA]</scope>
    <source>
        <strain evidence="5 6">CMW 18167</strain>
    </source>
</reference>
<name>A0ABR3X2U0_9EURO</name>
<dbReference type="EMBL" id="JAVDPF010000032">
    <property type="protein sequence ID" value="KAL1870041.1"/>
    <property type="molecule type" value="Genomic_DNA"/>
</dbReference>
<proteinExistence type="predicted"/>
<keyword evidence="4" id="KW-0175">Coiled coil</keyword>
<evidence type="ECO:0000256" key="4">
    <source>
        <dbReference type="SAM" id="Coils"/>
    </source>
</evidence>
<keyword evidence="1" id="KW-0677">Repeat</keyword>
<organism evidence="5 6">
    <name type="scientific">Paecilomyces lecythidis</name>
    <dbReference type="NCBI Taxonomy" id="3004212"/>
    <lineage>
        <taxon>Eukaryota</taxon>
        <taxon>Fungi</taxon>
        <taxon>Dikarya</taxon>
        <taxon>Ascomycota</taxon>
        <taxon>Pezizomycotina</taxon>
        <taxon>Eurotiomycetes</taxon>
        <taxon>Eurotiomycetidae</taxon>
        <taxon>Eurotiales</taxon>
        <taxon>Thermoascaceae</taxon>
        <taxon>Paecilomyces</taxon>
    </lineage>
</organism>
<gene>
    <name evidence="5" type="ORF">Plec18167_007559</name>
</gene>
<evidence type="ECO:0000256" key="3">
    <source>
        <dbReference type="PROSITE-ProRule" id="PRU00023"/>
    </source>
</evidence>
<evidence type="ECO:0000256" key="2">
    <source>
        <dbReference type="ARBA" id="ARBA00023043"/>
    </source>
</evidence>
<evidence type="ECO:0000256" key="1">
    <source>
        <dbReference type="ARBA" id="ARBA00022737"/>
    </source>
</evidence>
<dbReference type="SMART" id="SM00248">
    <property type="entry name" value="ANK"/>
    <property type="match status" value="2"/>
</dbReference>
<dbReference type="PANTHER" id="PTHR24171">
    <property type="entry name" value="ANKYRIN REPEAT DOMAIN-CONTAINING PROTEIN 39-RELATED"/>
    <property type="match status" value="1"/>
</dbReference>
<protein>
    <submittedName>
        <fullName evidence="5">Uncharacterized protein</fullName>
    </submittedName>
</protein>
<dbReference type="InterPro" id="IPR002110">
    <property type="entry name" value="Ankyrin_rpt"/>
</dbReference>
<dbReference type="Pfam" id="PF12796">
    <property type="entry name" value="Ank_2"/>
    <property type="match status" value="1"/>
</dbReference>
<dbReference type="PROSITE" id="PS50297">
    <property type="entry name" value="ANK_REP_REGION"/>
    <property type="match status" value="1"/>
</dbReference>